<evidence type="ECO:0000256" key="3">
    <source>
        <dbReference type="ARBA" id="ARBA00022833"/>
    </source>
</evidence>
<proteinExistence type="predicted"/>
<evidence type="ECO:0000256" key="2">
    <source>
        <dbReference type="ARBA" id="ARBA00022771"/>
    </source>
</evidence>
<sequence length="98" mass="10765">MPGCGKHPRELGPGGKLQRCGGCKFVQYCSKECQKRHWKFSTYPHKAVCAQLKNLLAVAPFEIQGLEGYAPFILACEQALTPVEADRLASELGPYVPT</sequence>
<dbReference type="InterPro" id="IPR002893">
    <property type="entry name" value="Znf_MYND"/>
</dbReference>
<name>A0A165CXE6_EXIGL</name>
<protein>
    <recommendedName>
        <fullName evidence="5">MYND-type domain-containing protein</fullName>
    </recommendedName>
</protein>
<evidence type="ECO:0000256" key="4">
    <source>
        <dbReference type="PROSITE-ProRule" id="PRU00134"/>
    </source>
</evidence>
<keyword evidence="7" id="KW-1185">Reference proteome</keyword>
<dbReference type="Pfam" id="PF01753">
    <property type="entry name" value="zf-MYND"/>
    <property type="match status" value="1"/>
</dbReference>
<dbReference type="PROSITE" id="PS50865">
    <property type="entry name" value="ZF_MYND_2"/>
    <property type="match status" value="1"/>
</dbReference>
<evidence type="ECO:0000313" key="7">
    <source>
        <dbReference type="Proteomes" id="UP000077266"/>
    </source>
</evidence>
<dbReference type="Gene3D" id="6.10.140.2220">
    <property type="match status" value="1"/>
</dbReference>
<feature type="domain" description="MYND-type" evidence="5">
    <location>
        <begin position="1"/>
        <end position="49"/>
    </location>
</feature>
<organism evidence="6 7">
    <name type="scientific">Exidia glandulosa HHB12029</name>
    <dbReference type="NCBI Taxonomy" id="1314781"/>
    <lineage>
        <taxon>Eukaryota</taxon>
        <taxon>Fungi</taxon>
        <taxon>Dikarya</taxon>
        <taxon>Basidiomycota</taxon>
        <taxon>Agaricomycotina</taxon>
        <taxon>Agaricomycetes</taxon>
        <taxon>Auriculariales</taxon>
        <taxon>Exidiaceae</taxon>
        <taxon>Exidia</taxon>
    </lineage>
</organism>
<evidence type="ECO:0000259" key="5">
    <source>
        <dbReference type="PROSITE" id="PS50865"/>
    </source>
</evidence>
<dbReference type="Proteomes" id="UP000077266">
    <property type="component" value="Unassembled WGS sequence"/>
</dbReference>
<gene>
    <name evidence="6" type="ORF">EXIGLDRAFT_728447</name>
</gene>
<keyword evidence="1" id="KW-0479">Metal-binding</keyword>
<dbReference type="InParanoid" id="A0A165CXE6"/>
<dbReference type="AlphaFoldDB" id="A0A165CXE6"/>
<dbReference type="GO" id="GO:0008270">
    <property type="term" value="F:zinc ion binding"/>
    <property type="evidence" value="ECO:0007669"/>
    <property type="project" value="UniProtKB-KW"/>
</dbReference>
<dbReference type="EMBL" id="KV426276">
    <property type="protein sequence ID" value="KZV83358.1"/>
    <property type="molecule type" value="Genomic_DNA"/>
</dbReference>
<reference evidence="6 7" key="1">
    <citation type="journal article" date="2016" name="Mol. Biol. Evol.">
        <title>Comparative Genomics of Early-Diverging Mushroom-Forming Fungi Provides Insights into the Origins of Lignocellulose Decay Capabilities.</title>
        <authorList>
            <person name="Nagy L.G."/>
            <person name="Riley R."/>
            <person name="Tritt A."/>
            <person name="Adam C."/>
            <person name="Daum C."/>
            <person name="Floudas D."/>
            <person name="Sun H."/>
            <person name="Yadav J.S."/>
            <person name="Pangilinan J."/>
            <person name="Larsson K.H."/>
            <person name="Matsuura K."/>
            <person name="Barry K."/>
            <person name="Labutti K."/>
            <person name="Kuo R."/>
            <person name="Ohm R.A."/>
            <person name="Bhattacharya S.S."/>
            <person name="Shirouzu T."/>
            <person name="Yoshinaga Y."/>
            <person name="Martin F.M."/>
            <person name="Grigoriev I.V."/>
            <person name="Hibbett D.S."/>
        </authorList>
    </citation>
    <scope>NUCLEOTIDE SEQUENCE [LARGE SCALE GENOMIC DNA]</scope>
    <source>
        <strain evidence="6 7">HHB12029</strain>
    </source>
</reference>
<dbReference type="SUPFAM" id="SSF144232">
    <property type="entry name" value="HIT/MYND zinc finger-like"/>
    <property type="match status" value="1"/>
</dbReference>
<dbReference type="OrthoDB" id="549788at2759"/>
<keyword evidence="3" id="KW-0862">Zinc</keyword>
<accession>A0A165CXE6</accession>
<dbReference type="STRING" id="1314781.A0A165CXE6"/>
<evidence type="ECO:0000256" key="1">
    <source>
        <dbReference type="ARBA" id="ARBA00022723"/>
    </source>
</evidence>
<keyword evidence="2 4" id="KW-0863">Zinc-finger</keyword>
<evidence type="ECO:0000313" key="6">
    <source>
        <dbReference type="EMBL" id="KZV83358.1"/>
    </source>
</evidence>